<evidence type="ECO:0000256" key="1">
    <source>
        <dbReference type="ARBA" id="ARBA00009437"/>
    </source>
</evidence>
<dbReference type="FunFam" id="1.10.10.10:FF:000001">
    <property type="entry name" value="LysR family transcriptional regulator"/>
    <property type="match status" value="1"/>
</dbReference>
<evidence type="ECO:0000313" key="5">
    <source>
        <dbReference type="EMBL" id="ARQ00056.1"/>
    </source>
</evidence>
<dbReference type="SUPFAM" id="SSF46785">
    <property type="entry name" value="Winged helix' DNA-binding domain"/>
    <property type="match status" value="1"/>
</dbReference>
<dbReference type="GO" id="GO:0003700">
    <property type="term" value="F:DNA-binding transcription factor activity"/>
    <property type="evidence" value="ECO:0007669"/>
    <property type="project" value="InterPro"/>
</dbReference>
<comment type="similarity">
    <text evidence="1">Belongs to the LysR transcriptional regulatory family.</text>
</comment>
<dbReference type="OrthoDB" id="9786526at2"/>
<sequence>MESLANLESFVKSAEFGGFSAAARRLGLTPAAVSRNVAMLERNMGVRLFHRSTRKLALTDEGERFLQAIGGSLEALQAAIAEASCEGEPAGMLKVSMSVTFGCDYILPRLADFMRQYPHIRPDYHFENRQVDLIAEGYDAAIGGGFELPLALQVRLLAPLHVVAVASPAYMQGRTTPVDPSDLAALDGIVLRSSRTGRINQRIMCNAAGEEMAALQPETLVFNDPAAMCRAAILGLGVALLAMPDVLPHLAQGTLVRLLPRWYADLGSISLYYPSKSMLPGKTRAFIDHVVELFRRERLAERFAGSLE</sequence>
<dbReference type="EMBL" id="CP021112">
    <property type="protein sequence ID" value="ARQ00056.1"/>
    <property type="molecule type" value="Genomic_DNA"/>
</dbReference>
<dbReference type="PANTHER" id="PTHR30537">
    <property type="entry name" value="HTH-TYPE TRANSCRIPTIONAL REGULATOR"/>
    <property type="match status" value="1"/>
</dbReference>
<dbReference type="InterPro" id="IPR058163">
    <property type="entry name" value="LysR-type_TF_proteobact-type"/>
</dbReference>
<dbReference type="PANTHER" id="PTHR30537:SF72">
    <property type="entry name" value="LYSR FAMILY TRANSCRIPTIONAL REGULATOR"/>
    <property type="match status" value="1"/>
</dbReference>
<name>A0A1W6ZRZ6_9HYPH</name>
<dbReference type="STRING" id="1235591.CAK95_13905"/>
<dbReference type="RefSeq" id="WP_086088454.1">
    <property type="nucleotide sequence ID" value="NZ_CP021112.1"/>
</dbReference>
<dbReference type="InterPro" id="IPR005119">
    <property type="entry name" value="LysR_subst-bd"/>
</dbReference>
<evidence type="ECO:0000256" key="3">
    <source>
        <dbReference type="ARBA" id="ARBA00023125"/>
    </source>
</evidence>
<evidence type="ECO:0000256" key="2">
    <source>
        <dbReference type="ARBA" id="ARBA00023015"/>
    </source>
</evidence>
<organism evidence="5 6">
    <name type="scientific">Pseudorhodoplanes sinuspersici</name>
    <dbReference type="NCBI Taxonomy" id="1235591"/>
    <lineage>
        <taxon>Bacteria</taxon>
        <taxon>Pseudomonadati</taxon>
        <taxon>Pseudomonadota</taxon>
        <taxon>Alphaproteobacteria</taxon>
        <taxon>Hyphomicrobiales</taxon>
        <taxon>Pseudorhodoplanes</taxon>
    </lineage>
</organism>
<dbReference type="InterPro" id="IPR000847">
    <property type="entry name" value="LysR_HTH_N"/>
</dbReference>
<dbReference type="InterPro" id="IPR036388">
    <property type="entry name" value="WH-like_DNA-bd_sf"/>
</dbReference>
<dbReference type="CDD" id="cd08422">
    <property type="entry name" value="PBP2_CrgA_like"/>
    <property type="match status" value="1"/>
</dbReference>
<dbReference type="AlphaFoldDB" id="A0A1W6ZRZ6"/>
<evidence type="ECO:0000256" key="4">
    <source>
        <dbReference type="ARBA" id="ARBA00023163"/>
    </source>
</evidence>
<dbReference type="PRINTS" id="PR00039">
    <property type="entry name" value="HTHLYSR"/>
</dbReference>
<dbReference type="KEGG" id="psin:CAK95_13905"/>
<keyword evidence="4" id="KW-0804">Transcription</keyword>
<dbReference type="SUPFAM" id="SSF53850">
    <property type="entry name" value="Periplasmic binding protein-like II"/>
    <property type="match status" value="1"/>
</dbReference>
<dbReference type="PROSITE" id="PS50931">
    <property type="entry name" value="HTH_LYSR"/>
    <property type="match status" value="1"/>
</dbReference>
<dbReference type="Pfam" id="PF03466">
    <property type="entry name" value="LysR_substrate"/>
    <property type="match status" value="1"/>
</dbReference>
<proteinExistence type="inferred from homology"/>
<protein>
    <submittedName>
        <fullName evidence="5">LysR family transcriptional regulator</fullName>
    </submittedName>
</protein>
<accession>A0A1W6ZRZ6</accession>
<dbReference type="InterPro" id="IPR036390">
    <property type="entry name" value="WH_DNA-bd_sf"/>
</dbReference>
<reference evidence="5 6" key="1">
    <citation type="submission" date="2017-05" db="EMBL/GenBank/DDBJ databases">
        <title>Full genome sequence of Pseudorhodoplanes sinuspersici.</title>
        <authorList>
            <person name="Dastgheib S.M.M."/>
            <person name="Shavandi M."/>
            <person name="Tirandaz H."/>
        </authorList>
    </citation>
    <scope>NUCLEOTIDE SEQUENCE [LARGE SCALE GENOMIC DNA]</scope>
    <source>
        <strain evidence="5 6">RIPI110</strain>
    </source>
</reference>
<dbReference type="Pfam" id="PF00126">
    <property type="entry name" value="HTH_1"/>
    <property type="match status" value="1"/>
</dbReference>
<dbReference type="GO" id="GO:0006351">
    <property type="term" value="P:DNA-templated transcription"/>
    <property type="evidence" value="ECO:0007669"/>
    <property type="project" value="TreeGrafter"/>
</dbReference>
<dbReference type="Gene3D" id="1.10.10.10">
    <property type="entry name" value="Winged helix-like DNA-binding domain superfamily/Winged helix DNA-binding domain"/>
    <property type="match status" value="1"/>
</dbReference>
<dbReference type="Gene3D" id="3.40.190.290">
    <property type="match status" value="1"/>
</dbReference>
<dbReference type="GO" id="GO:0043565">
    <property type="term" value="F:sequence-specific DNA binding"/>
    <property type="evidence" value="ECO:0007669"/>
    <property type="project" value="TreeGrafter"/>
</dbReference>
<dbReference type="Proteomes" id="UP000194137">
    <property type="component" value="Chromosome"/>
</dbReference>
<keyword evidence="3" id="KW-0238">DNA-binding</keyword>
<keyword evidence="6" id="KW-1185">Reference proteome</keyword>
<gene>
    <name evidence="5" type="ORF">CAK95_13905</name>
</gene>
<evidence type="ECO:0000313" key="6">
    <source>
        <dbReference type="Proteomes" id="UP000194137"/>
    </source>
</evidence>
<keyword evidence="2" id="KW-0805">Transcription regulation</keyword>